<dbReference type="Proteomes" id="UP000176253">
    <property type="component" value="Unassembled WGS sequence"/>
</dbReference>
<organism evidence="2 3">
    <name type="scientific">Candidatus Gottesmanbacteria bacterium RIFCSPHIGHO2_02_FULL_39_14</name>
    <dbReference type="NCBI Taxonomy" id="1798383"/>
    <lineage>
        <taxon>Bacteria</taxon>
        <taxon>Candidatus Gottesmaniibacteriota</taxon>
    </lineage>
</organism>
<protein>
    <recommendedName>
        <fullName evidence="1">SpoVT-AbrB domain-containing protein</fullName>
    </recommendedName>
</protein>
<dbReference type="STRING" id="1798383.A3D78_07405"/>
<gene>
    <name evidence="2" type="ORF">A3D78_07405</name>
</gene>
<reference evidence="2 3" key="1">
    <citation type="journal article" date="2016" name="Nat. Commun.">
        <title>Thousands of microbial genomes shed light on interconnected biogeochemical processes in an aquifer system.</title>
        <authorList>
            <person name="Anantharaman K."/>
            <person name="Brown C.T."/>
            <person name="Hug L.A."/>
            <person name="Sharon I."/>
            <person name="Castelle C.J."/>
            <person name="Probst A.J."/>
            <person name="Thomas B.C."/>
            <person name="Singh A."/>
            <person name="Wilkins M.J."/>
            <person name="Karaoz U."/>
            <person name="Brodie E.L."/>
            <person name="Williams K.H."/>
            <person name="Hubbard S.S."/>
            <person name="Banfield J.F."/>
        </authorList>
    </citation>
    <scope>NUCLEOTIDE SEQUENCE [LARGE SCALE GENOMIC DNA]</scope>
</reference>
<evidence type="ECO:0000259" key="1">
    <source>
        <dbReference type="SMART" id="SM00966"/>
    </source>
</evidence>
<dbReference type="Pfam" id="PF04014">
    <property type="entry name" value="MazE_antitoxin"/>
    <property type="match status" value="1"/>
</dbReference>
<feature type="domain" description="SpoVT-AbrB" evidence="1">
    <location>
        <begin position="8"/>
        <end position="53"/>
    </location>
</feature>
<dbReference type="InterPro" id="IPR007159">
    <property type="entry name" value="SpoVT-AbrB_dom"/>
</dbReference>
<accession>A0A1F5ZZP8</accession>
<proteinExistence type="predicted"/>
<evidence type="ECO:0000313" key="3">
    <source>
        <dbReference type="Proteomes" id="UP000176253"/>
    </source>
</evidence>
<evidence type="ECO:0000313" key="2">
    <source>
        <dbReference type="EMBL" id="OGG17949.1"/>
    </source>
</evidence>
<dbReference type="AlphaFoldDB" id="A0A1F5ZZP8"/>
<sequence>MNIVDVIVKPMERGQITLPVKFRQKLGITKDTLLNVTLEGDRVVIIPLKQMMADFSSSVIKPEISKEKYLLLLKEFKGKLWSAQDDVERVRMKKSEKKWDW</sequence>
<name>A0A1F5ZZP8_9BACT</name>
<comment type="caution">
    <text evidence="2">The sequence shown here is derived from an EMBL/GenBank/DDBJ whole genome shotgun (WGS) entry which is preliminary data.</text>
</comment>
<dbReference type="EMBL" id="MFJM01000026">
    <property type="protein sequence ID" value="OGG17949.1"/>
    <property type="molecule type" value="Genomic_DNA"/>
</dbReference>
<dbReference type="SUPFAM" id="SSF89447">
    <property type="entry name" value="AbrB/MazE/MraZ-like"/>
    <property type="match status" value="1"/>
</dbReference>
<dbReference type="SMART" id="SM00966">
    <property type="entry name" value="SpoVT_AbrB"/>
    <property type="match status" value="1"/>
</dbReference>
<dbReference type="Gene3D" id="2.10.260.10">
    <property type="match status" value="1"/>
</dbReference>
<dbReference type="InterPro" id="IPR037914">
    <property type="entry name" value="SpoVT-AbrB_sf"/>
</dbReference>
<dbReference type="GO" id="GO:0003677">
    <property type="term" value="F:DNA binding"/>
    <property type="evidence" value="ECO:0007669"/>
    <property type="project" value="InterPro"/>
</dbReference>